<name>A0A3L8P3C2_9ACTN</name>
<feature type="domain" description="GerMN" evidence="3">
    <location>
        <begin position="138"/>
        <end position="228"/>
    </location>
</feature>
<accession>A0A3L8P3C2</accession>
<protein>
    <recommendedName>
        <fullName evidence="3">GerMN domain-containing protein</fullName>
    </recommendedName>
</protein>
<dbReference type="InterPro" id="IPR019606">
    <property type="entry name" value="GerMN"/>
</dbReference>
<feature type="region of interest" description="Disordered" evidence="1">
    <location>
        <begin position="72"/>
        <end position="105"/>
    </location>
</feature>
<feature type="compositionally biased region" description="Polar residues" evidence="1">
    <location>
        <begin position="330"/>
        <end position="341"/>
    </location>
</feature>
<keyword evidence="2" id="KW-0812">Transmembrane</keyword>
<evidence type="ECO:0000256" key="2">
    <source>
        <dbReference type="SAM" id="Phobius"/>
    </source>
</evidence>
<comment type="caution">
    <text evidence="4">The sequence shown here is derived from an EMBL/GenBank/DDBJ whole genome shotgun (WGS) entry which is preliminary data.</text>
</comment>
<proteinExistence type="predicted"/>
<dbReference type="Pfam" id="PF10648">
    <property type="entry name" value="Gmad2"/>
    <property type="match status" value="1"/>
</dbReference>
<dbReference type="AlphaFoldDB" id="A0A3L8P3C2"/>
<reference evidence="4 5" key="1">
    <citation type="submission" date="2018-10" db="EMBL/GenBank/DDBJ databases">
        <title>Marmoricola sp. 4Q3S-7 whole genome shotgun sequence.</title>
        <authorList>
            <person name="Li F."/>
        </authorList>
    </citation>
    <scope>NUCLEOTIDE SEQUENCE [LARGE SCALE GENOMIC DNA]</scope>
    <source>
        <strain evidence="4 5">4Q3S-7</strain>
    </source>
</reference>
<dbReference type="InterPro" id="IPR018911">
    <property type="entry name" value="Gmad2_Ig-like_dom"/>
</dbReference>
<evidence type="ECO:0000256" key="1">
    <source>
        <dbReference type="SAM" id="MobiDB-lite"/>
    </source>
</evidence>
<evidence type="ECO:0000313" key="5">
    <source>
        <dbReference type="Proteomes" id="UP000281708"/>
    </source>
</evidence>
<evidence type="ECO:0000259" key="3">
    <source>
        <dbReference type="SMART" id="SM00909"/>
    </source>
</evidence>
<gene>
    <name evidence="4" type="ORF">D9V37_06575</name>
</gene>
<dbReference type="Proteomes" id="UP000281708">
    <property type="component" value="Unassembled WGS sequence"/>
</dbReference>
<sequence>MHHAQHPDGVGSARPAGFGTVREPRATLVRRTDVKMHQAPAPDRESRGWVVVAAVVVLLVAVAAVVALVRGQQPERHSDATAQPSRVSGAATPSSSPPATPVGSDVRAPVYYAGQAARGVRLYRELLSLPGVTPAQELQRAVQVAVGGTASDPDYRSLWPGGTVASITSSTADGVTVDLHGSADALTAAPSGGGSVGVQAVVYTVDAVLGQPVPVTFTIDGEAVPSVLGVDTSAPVARADPLQVQAPVWVTSPTDGASVGSTITVRGVAATFEATVVWELKQGSRVVQRGHATARECCMPSPYRFTVSGVPAGSYTLVVHDSDESGQGRPVSQDTKTVNVR</sequence>
<keyword evidence="5" id="KW-1185">Reference proteome</keyword>
<keyword evidence="2" id="KW-0472">Membrane</keyword>
<organism evidence="4 5">
    <name type="scientific">Nocardioides mangrovicus</name>
    <dbReference type="NCBI Taxonomy" id="2478913"/>
    <lineage>
        <taxon>Bacteria</taxon>
        <taxon>Bacillati</taxon>
        <taxon>Actinomycetota</taxon>
        <taxon>Actinomycetes</taxon>
        <taxon>Propionibacteriales</taxon>
        <taxon>Nocardioidaceae</taxon>
        <taxon>Nocardioides</taxon>
    </lineage>
</organism>
<dbReference type="Pfam" id="PF10646">
    <property type="entry name" value="Germane"/>
    <property type="match status" value="1"/>
</dbReference>
<feature type="compositionally biased region" description="Basic and acidic residues" evidence="1">
    <location>
        <begin position="22"/>
        <end position="43"/>
    </location>
</feature>
<dbReference type="EMBL" id="RDBE01000006">
    <property type="protein sequence ID" value="RLV49584.1"/>
    <property type="molecule type" value="Genomic_DNA"/>
</dbReference>
<feature type="region of interest" description="Disordered" evidence="1">
    <location>
        <begin position="1"/>
        <end position="43"/>
    </location>
</feature>
<keyword evidence="2" id="KW-1133">Transmembrane helix</keyword>
<feature type="transmembrane region" description="Helical" evidence="2">
    <location>
        <begin position="49"/>
        <end position="69"/>
    </location>
</feature>
<evidence type="ECO:0000313" key="4">
    <source>
        <dbReference type="EMBL" id="RLV49584.1"/>
    </source>
</evidence>
<feature type="region of interest" description="Disordered" evidence="1">
    <location>
        <begin position="320"/>
        <end position="341"/>
    </location>
</feature>
<dbReference type="SMART" id="SM00909">
    <property type="entry name" value="Germane"/>
    <property type="match status" value="1"/>
</dbReference>